<organism evidence="2 3">
    <name type="scientific">Plectosphaerella plurivora</name>
    <dbReference type="NCBI Taxonomy" id="936078"/>
    <lineage>
        <taxon>Eukaryota</taxon>
        <taxon>Fungi</taxon>
        <taxon>Dikarya</taxon>
        <taxon>Ascomycota</taxon>
        <taxon>Pezizomycotina</taxon>
        <taxon>Sordariomycetes</taxon>
        <taxon>Hypocreomycetidae</taxon>
        <taxon>Glomerellales</taxon>
        <taxon>Plectosphaerellaceae</taxon>
        <taxon>Plectosphaerella</taxon>
    </lineage>
</organism>
<name>A0A9P8VCV5_9PEZI</name>
<evidence type="ECO:0000256" key="1">
    <source>
        <dbReference type="SAM" id="MobiDB-lite"/>
    </source>
</evidence>
<accession>A0A9P8VCV5</accession>
<sequence>MPPPQNVHQQHQQQHQGPSPPPFQQDPQVQTQPPQQQQLPPTHREQSPPQGHQIQAQPLVQQQPQQQPQQQQSIRPQGSITRKPPGGAAPPQQAGAADEAPVKNGVKSVPEPTTPADGSRLTVNVHKANQDNHDDIYDATPRKQPLERQRTGESQISISSTEEAARKANGVAKKSKAPAKVIRVNSTRAELEDTEDERRRTLRLEAQEEKILYDPNEDGPSGGRRKEEAEAPQMSATSYPGMEWNPYANGNYDDWND</sequence>
<evidence type="ECO:0000313" key="2">
    <source>
        <dbReference type="EMBL" id="KAH6688939.1"/>
    </source>
</evidence>
<dbReference type="Proteomes" id="UP000770015">
    <property type="component" value="Unassembled WGS sequence"/>
</dbReference>
<feature type="compositionally biased region" description="Basic and acidic residues" evidence="1">
    <location>
        <begin position="128"/>
        <end position="151"/>
    </location>
</feature>
<dbReference type="AlphaFoldDB" id="A0A9P8VCV5"/>
<feature type="compositionally biased region" description="Low complexity" evidence="1">
    <location>
        <begin position="53"/>
        <end position="77"/>
    </location>
</feature>
<feature type="region of interest" description="Disordered" evidence="1">
    <location>
        <begin position="1"/>
        <end position="257"/>
    </location>
</feature>
<feature type="compositionally biased region" description="Basic and acidic residues" evidence="1">
    <location>
        <begin position="196"/>
        <end position="212"/>
    </location>
</feature>
<feature type="compositionally biased region" description="Low complexity" evidence="1">
    <location>
        <begin position="25"/>
        <end position="41"/>
    </location>
</feature>
<protein>
    <submittedName>
        <fullName evidence="2">Uncharacterized protein</fullName>
    </submittedName>
</protein>
<reference evidence="2" key="1">
    <citation type="journal article" date="2021" name="Nat. Commun.">
        <title>Genetic determinants of endophytism in the Arabidopsis root mycobiome.</title>
        <authorList>
            <person name="Mesny F."/>
            <person name="Miyauchi S."/>
            <person name="Thiergart T."/>
            <person name="Pickel B."/>
            <person name="Atanasova L."/>
            <person name="Karlsson M."/>
            <person name="Huettel B."/>
            <person name="Barry K.W."/>
            <person name="Haridas S."/>
            <person name="Chen C."/>
            <person name="Bauer D."/>
            <person name="Andreopoulos W."/>
            <person name="Pangilinan J."/>
            <person name="LaButti K."/>
            <person name="Riley R."/>
            <person name="Lipzen A."/>
            <person name="Clum A."/>
            <person name="Drula E."/>
            <person name="Henrissat B."/>
            <person name="Kohler A."/>
            <person name="Grigoriev I.V."/>
            <person name="Martin F.M."/>
            <person name="Hacquard S."/>
        </authorList>
    </citation>
    <scope>NUCLEOTIDE SEQUENCE</scope>
    <source>
        <strain evidence="2">MPI-SDFR-AT-0117</strain>
    </source>
</reference>
<dbReference type="OrthoDB" id="5151921at2759"/>
<gene>
    <name evidence="2" type="ORF">F5X68DRAFT_204654</name>
</gene>
<keyword evidence="3" id="KW-1185">Reference proteome</keyword>
<comment type="caution">
    <text evidence="2">The sequence shown here is derived from an EMBL/GenBank/DDBJ whole genome shotgun (WGS) entry which is preliminary data.</text>
</comment>
<dbReference type="EMBL" id="JAGSXJ010000008">
    <property type="protein sequence ID" value="KAH6688939.1"/>
    <property type="molecule type" value="Genomic_DNA"/>
</dbReference>
<feature type="compositionally biased region" description="Low complexity" evidence="1">
    <location>
        <begin position="84"/>
        <end position="97"/>
    </location>
</feature>
<feature type="compositionally biased region" description="Low complexity" evidence="1">
    <location>
        <begin position="1"/>
        <end position="17"/>
    </location>
</feature>
<proteinExistence type="predicted"/>
<feature type="compositionally biased region" description="Polar residues" evidence="1">
    <location>
        <begin position="152"/>
        <end position="162"/>
    </location>
</feature>
<evidence type="ECO:0000313" key="3">
    <source>
        <dbReference type="Proteomes" id="UP000770015"/>
    </source>
</evidence>